<feature type="region of interest" description="Disordered" evidence="3">
    <location>
        <begin position="1"/>
        <end position="36"/>
    </location>
</feature>
<feature type="region of interest" description="Disordered" evidence="3">
    <location>
        <begin position="334"/>
        <end position="362"/>
    </location>
</feature>
<dbReference type="CTD" id="51334"/>
<keyword evidence="5" id="KW-1185">Reference proteome</keyword>
<feature type="compositionally biased region" description="Pro residues" evidence="3">
    <location>
        <begin position="334"/>
        <end position="348"/>
    </location>
</feature>
<evidence type="ECO:0000256" key="2">
    <source>
        <dbReference type="SAM" id="Coils"/>
    </source>
</evidence>
<feature type="compositionally biased region" description="Low complexity" evidence="3">
    <location>
        <begin position="142"/>
        <end position="158"/>
    </location>
</feature>
<feature type="region of interest" description="Disordered" evidence="3">
    <location>
        <begin position="135"/>
        <end position="158"/>
    </location>
</feature>
<dbReference type="InterPro" id="IPR027997">
    <property type="entry name" value="Largen/INSYN1"/>
</dbReference>
<dbReference type="Ensembl" id="ENSELUT00000030510.3">
    <property type="protein sequence ID" value="ENSELUP00000020194.1"/>
    <property type="gene ID" value="ENSELUG00000000832.3"/>
</dbReference>
<evidence type="ECO:0000313" key="5">
    <source>
        <dbReference type="Proteomes" id="UP000265140"/>
    </source>
</evidence>
<feature type="coiled-coil region" evidence="2">
    <location>
        <begin position="91"/>
        <end position="118"/>
    </location>
</feature>
<gene>
    <name evidence="4" type="primary">PRR16</name>
</gene>
<evidence type="ECO:0000256" key="3">
    <source>
        <dbReference type="SAM" id="MobiDB-lite"/>
    </source>
</evidence>
<accession>A0A3P8YUA6</accession>
<dbReference type="Bgee" id="ENSELUG00000000832">
    <property type="expression patterns" value="Expressed in brain and 4 other cell types or tissues"/>
</dbReference>
<dbReference type="FunCoup" id="A0A3P8YUA6">
    <property type="interactions" value="809"/>
</dbReference>
<feature type="compositionally biased region" description="Polar residues" evidence="3">
    <location>
        <begin position="208"/>
        <end position="219"/>
    </location>
</feature>
<sequence length="362" mass="40455">MVTLEKELRVEKTSYDQLKDEPAEDRRQSEKTAWEKSNTELAKTLFEVEEKARQSVAAQRQAEEERGQAAASLLEVERLNSETEQRWQALLREKGLEMDALEKAKSEARKELSQIKIEVVHEIDSLTCDLQLEEEMTDSSKTDTLNSSSSSTATTTTASSIEKIKIYPDDASFRPPSVVPAVLTVLKKPHPPPPPPRLTPIKAEENNKNSPSGNLLTKANGTLMRNGVFPGKPNRDLSCCISNSKKDEKALLPVPLLRHEKSKCAQATRERVRFSEKVQYHGYCPDCDLQYDVENTDMHLQLELTDDTSPVHQCTSLPLALENGGLSVSYSFPPANPPLVPRPRPSPKPQKTILRKSTTTTV</sequence>
<dbReference type="InParanoid" id="A0A3P8YUA6"/>
<reference evidence="4" key="2">
    <citation type="submission" date="2020-02" db="EMBL/GenBank/DDBJ databases">
        <title>Esox lucius (northern pike) genome, fEsoLuc1, primary haplotype.</title>
        <authorList>
            <person name="Myers G."/>
            <person name="Karagic N."/>
            <person name="Meyer A."/>
            <person name="Pippel M."/>
            <person name="Reichard M."/>
            <person name="Winkler S."/>
            <person name="Tracey A."/>
            <person name="Sims Y."/>
            <person name="Howe K."/>
            <person name="Rhie A."/>
            <person name="Formenti G."/>
            <person name="Durbin R."/>
            <person name="Fedrigo O."/>
            <person name="Jarvis E.D."/>
        </authorList>
    </citation>
    <scope>NUCLEOTIDE SEQUENCE [LARGE SCALE GENOMIC DNA]</scope>
</reference>
<protein>
    <submittedName>
        <fullName evidence="4">Uncharacterized protein</fullName>
    </submittedName>
</protein>
<reference evidence="4" key="3">
    <citation type="submission" date="2025-08" db="UniProtKB">
        <authorList>
            <consortium name="Ensembl"/>
        </authorList>
    </citation>
    <scope>IDENTIFICATION</scope>
</reference>
<evidence type="ECO:0000256" key="1">
    <source>
        <dbReference type="ARBA" id="ARBA00023054"/>
    </source>
</evidence>
<dbReference type="GeneID" id="105014606"/>
<dbReference type="PANTHER" id="PTHR15917:SF0">
    <property type="entry name" value="PROTEIN LARGEN"/>
    <property type="match status" value="1"/>
</dbReference>
<keyword evidence="1 2" id="KW-0175">Coiled coil</keyword>
<dbReference type="AlphaFoldDB" id="A0A3P8YUA6"/>
<dbReference type="Pfam" id="PF15252">
    <property type="entry name" value="DUF4589"/>
    <property type="match status" value="1"/>
</dbReference>
<evidence type="ECO:0000313" key="4">
    <source>
        <dbReference type="Ensembl" id="ENSELUP00000020194.1"/>
    </source>
</evidence>
<name>A0A3P8YUA6_ESOLU</name>
<dbReference type="STRING" id="8010.ENSELUP00000020194"/>
<organism evidence="4 5">
    <name type="scientific">Esox lucius</name>
    <name type="common">Northern pike</name>
    <dbReference type="NCBI Taxonomy" id="8010"/>
    <lineage>
        <taxon>Eukaryota</taxon>
        <taxon>Metazoa</taxon>
        <taxon>Chordata</taxon>
        <taxon>Craniata</taxon>
        <taxon>Vertebrata</taxon>
        <taxon>Euteleostomi</taxon>
        <taxon>Actinopterygii</taxon>
        <taxon>Neopterygii</taxon>
        <taxon>Teleostei</taxon>
        <taxon>Protacanthopterygii</taxon>
        <taxon>Esociformes</taxon>
        <taxon>Esocidae</taxon>
        <taxon>Esox</taxon>
    </lineage>
</organism>
<dbReference type="PANTHER" id="PTHR15917">
    <property type="match status" value="1"/>
</dbReference>
<dbReference type="GeneTree" id="ENSGT00910000144204"/>
<feature type="region of interest" description="Disordered" evidence="3">
    <location>
        <begin position="186"/>
        <end position="219"/>
    </location>
</feature>
<dbReference type="RefSeq" id="XP_019907707.1">
    <property type="nucleotide sequence ID" value="XM_020052148.2"/>
</dbReference>
<reference evidence="5" key="1">
    <citation type="journal article" date="2014" name="PLoS ONE">
        <title>The genome and linkage map of the northern pike (Esox lucius): conserved synteny revealed between the salmonid sister group and the Neoteleostei.</title>
        <authorList>
            <person name="Rondeau E.B."/>
            <person name="Minkley D.R."/>
            <person name="Leong J.S."/>
            <person name="Messmer A.M."/>
            <person name="Jantzen J.R."/>
            <person name="von Schalburg K.R."/>
            <person name="Lemon C."/>
            <person name="Bird N.H."/>
            <person name="Koop B.F."/>
        </authorList>
    </citation>
    <scope>NUCLEOTIDE SEQUENCE</scope>
</reference>
<dbReference type="GO" id="GO:0045793">
    <property type="term" value="P:positive regulation of cell size"/>
    <property type="evidence" value="ECO:0007669"/>
    <property type="project" value="TreeGrafter"/>
</dbReference>
<reference evidence="4" key="4">
    <citation type="submission" date="2025-09" db="UniProtKB">
        <authorList>
            <consortium name="Ensembl"/>
        </authorList>
    </citation>
    <scope>IDENTIFICATION</scope>
</reference>
<dbReference type="OrthoDB" id="10019788at2759"/>
<proteinExistence type="predicted"/>
<dbReference type="KEGG" id="els:105014606"/>
<dbReference type="Proteomes" id="UP000265140">
    <property type="component" value="Chromosome 13"/>
</dbReference>
<dbReference type="GO" id="GO:0045727">
    <property type="term" value="P:positive regulation of translation"/>
    <property type="evidence" value="ECO:0007669"/>
    <property type="project" value="TreeGrafter"/>
</dbReference>